<dbReference type="Proteomes" id="UP000717328">
    <property type="component" value="Unassembled WGS sequence"/>
</dbReference>
<comment type="caution">
    <text evidence="1">The sequence shown here is derived from an EMBL/GenBank/DDBJ whole genome shotgun (WGS) entry which is preliminary data.</text>
</comment>
<accession>A0A9P7GTV9</accession>
<evidence type="ECO:0000313" key="1">
    <source>
        <dbReference type="EMBL" id="KAG5653350.1"/>
    </source>
</evidence>
<dbReference type="EMBL" id="JABCKI010000058">
    <property type="protein sequence ID" value="KAG5653350.1"/>
    <property type="molecule type" value="Genomic_DNA"/>
</dbReference>
<dbReference type="OrthoDB" id="3253083at2759"/>
<sequence length="237" mass="26048">MFIIFQFNHLTSLHALPDSLAANHLQPLQPIARLIIHVFSRDNVFFIIPNSDLGALKPRELPREIFVDEGNILPLDPAAPKKRGRPTKRDRAKKARLAIDDLDRWIKDTATLSTSPSTSTLVLPPTSDSIADDPLLSTLQRYHDEKTQILNSIDNQSEPTTLSSHIGTVVNKANKFVLERLKAAEGLFTLDRVLVNSSERAGVARVERAVNELGNLTPLGRNGGALSLLEGAGELQS</sequence>
<evidence type="ECO:0000313" key="2">
    <source>
        <dbReference type="Proteomes" id="UP000717328"/>
    </source>
</evidence>
<reference evidence="1" key="2">
    <citation type="submission" date="2021-10" db="EMBL/GenBank/DDBJ databases">
        <title>Phylogenomics reveals ancestral predisposition of the termite-cultivated fungus Termitomyces towards a domesticated lifestyle.</title>
        <authorList>
            <person name="Auxier B."/>
            <person name="Grum-Grzhimaylo A."/>
            <person name="Cardenas M.E."/>
            <person name="Lodge J.D."/>
            <person name="Laessoe T."/>
            <person name="Pedersen O."/>
            <person name="Smith M.E."/>
            <person name="Kuyper T.W."/>
            <person name="Franco-Molano E.A."/>
            <person name="Baroni T.J."/>
            <person name="Aanen D.K."/>
        </authorList>
    </citation>
    <scope>NUCLEOTIDE SEQUENCE</scope>
    <source>
        <strain evidence="1">D49</strain>
    </source>
</reference>
<reference evidence="1" key="1">
    <citation type="submission" date="2021-02" db="EMBL/GenBank/DDBJ databases">
        <authorList>
            <person name="Nieuwenhuis M."/>
            <person name="Van De Peppel L.J.J."/>
        </authorList>
    </citation>
    <scope>NUCLEOTIDE SEQUENCE</scope>
    <source>
        <strain evidence="1">D49</strain>
    </source>
</reference>
<name>A0A9P7GTV9_9AGAR</name>
<dbReference type="AlphaFoldDB" id="A0A9P7GTV9"/>
<proteinExistence type="predicted"/>
<organism evidence="1 2">
    <name type="scientific">Sphagnurus paluster</name>
    <dbReference type="NCBI Taxonomy" id="117069"/>
    <lineage>
        <taxon>Eukaryota</taxon>
        <taxon>Fungi</taxon>
        <taxon>Dikarya</taxon>
        <taxon>Basidiomycota</taxon>
        <taxon>Agaricomycotina</taxon>
        <taxon>Agaricomycetes</taxon>
        <taxon>Agaricomycetidae</taxon>
        <taxon>Agaricales</taxon>
        <taxon>Tricholomatineae</taxon>
        <taxon>Lyophyllaceae</taxon>
        <taxon>Sphagnurus</taxon>
    </lineage>
</organism>
<protein>
    <submittedName>
        <fullName evidence="1">Uncharacterized protein</fullName>
    </submittedName>
</protein>
<keyword evidence="2" id="KW-1185">Reference proteome</keyword>
<gene>
    <name evidence="1" type="ORF">H0H81_000972</name>
</gene>